<dbReference type="SUPFAM" id="SSF50249">
    <property type="entry name" value="Nucleic acid-binding proteins"/>
    <property type="match status" value="3"/>
</dbReference>
<organism evidence="13 14">
    <name type="scientific">Litomosoides sigmodontis</name>
    <name type="common">Filarial nematode worm</name>
    <dbReference type="NCBI Taxonomy" id="42156"/>
    <lineage>
        <taxon>Eukaryota</taxon>
        <taxon>Metazoa</taxon>
        <taxon>Ecdysozoa</taxon>
        <taxon>Nematoda</taxon>
        <taxon>Chromadorea</taxon>
        <taxon>Rhabditida</taxon>
        <taxon>Spirurina</taxon>
        <taxon>Spiruromorpha</taxon>
        <taxon>Filarioidea</taxon>
        <taxon>Onchocercidae</taxon>
        <taxon>Litomosoides</taxon>
    </lineage>
</organism>
<dbReference type="Gene3D" id="2.40.50.690">
    <property type="match status" value="1"/>
</dbReference>
<evidence type="ECO:0000256" key="10">
    <source>
        <dbReference type="RuleBase" id="RU003901"/>
    </source>
</evidence>
<evidence type="ECO:0000259" key="12">
    <source>
        <dbReference type="SMART" id="SM00955"/>
    </source>
</evidence>
<evidence type="ECO:0000256" key="4">
    <source>
        <dbReference type="ARBA" id="ARBA00022722"/>
    </source>
</evidence>
<dbReference type="FunFam" id="2.40.50.700:FF:000003">
    <property type="entry name" value="DIS3-like exonuclease 2"/>
    <property type="match status" value="1"/>
</dbReference>
<keyword evidence="7" id="KW-0269">Exonuclease</keyword>
<evidence type="ECO:0000256" key="6">
    <source>
        <dbReference type="ARBA" id="ARBA00022801"/>
    </source>
</evidence>
<dbReference type="InterPro" id="IPR001900">
    <property type="entry name" value="RNase_II/R"/>
</dbReference>
<evidence type="ECO:0000256" key="8">
    <source>
        <dbReference type="ARBA" id="ARBA00022842"/>
    </source>
</evidence>
<gene>
    <name evidence="13" type="ORF">NLS_LOCUS2127</name>
</gene>
<dbReference type="Proteomes" id="UP000277928">
    <property type="component" value="Unassembled WGS sequence"/>
</dbReference>
<keyword evidence="14" id="KW-1185">Reference proteome</keyword>
<keyword evidence="5" id="KW-0479">Metal-binding</keyword>
<keyword evidence="4" id="KW-0540">Nuclease</keyword>
<dbReference type="Pfam" id="PF17877">
    <property type="entry name" value="Dis3l2_C_term"/>
    <property type="match status" value="1"/>
</dbReference>
<evidence type="ECO:0000256" key="3">
    <source>
        <dbReference type="ARBA" id="ARBA00022490"/>
    </source>
</evidence>
<feature type="domain" description="RNB" evidence="12">
    <location>
        <begin position="831"/>
        <end position="1145"/>
    </location>
</feature>
<keyword evidence="9" id="KW-0694">RNA-binding</keyword>
<accession>A0A3P6U5P9</accession>
<evidence type="ECO:0000256" key="5">
    <source>
        <dbReference type="ARBA" id="ARBA00022723"/>
    </source>
</evidence>
<dbReference type="Pfam" id="PF17216">
    <property type="entry name" value="Rrp44_CSD1"/>
    <property type="match status" value="1"/>
</dbReference>
<dbReference type="SMART" id="SM00955">
    <property type="entry name" value="RNB"/>
    <property type="match status" value="1"/>
</dbReference>
<keyword evidence="8" id="KW-0460">Magnesium</keyword>
<evidence type="ECO:0000256" key="2">
    <source>
        <dbReference type="ARBA" id="ARBA00005785"/>
    </source>
</evidence>
<dbReference type="OrthoDB" id="372421at2759"/>
<dbReference type="Pfam" id="PF00773">
    <property type="entry name" value="RNB"/>
    <property type="match status" value="2"/>
</dbReference>
<dbReference type="EMBL" id="UYRX01000091">
    <property type="protein sequence ID" value="VDK73474.1"/>
    <property type="molecule type" value="Genomic_DNA"/>
</dbReference>
<dbReference type="GO" id="GO:0000932">
    <property type="term" value="C:P-body"/>
    <property type="evidence" value="ECO:0007669"/>
    <property type="project" value="TreeGrafter"/>
</dbReference>
<dbReference type="InterPro" id="IPR033771">
    <property type="entry name" value="Rrp44_CSD1"/>
</dbReference>
<evidence type="ECO:0000256" key="11">
    <source>
        <dbReference type="SAM" id="MobiDB-lite"/>
    </source>
</evidence>
<dbReference type="PANTHER" id="PTHR23355:SF9">
    <property type="entry name" value="DIS3-LIKE EXONUCLEASE 2"/>
    <property type="match status" value="1"/>
</dbReference>
<comment type="subcellular location">
    <subcellularLocation>
        <location evidence="1">Cytoplasm</location>
    </subcellularLocation>
</comment>
<dbReference type="InterPro" id="IPR041093">
    <property type="entry name" value="Dis3l2-like_C"/>
</dbReference>
<dbReference type="STRING" id="42156.A0A3P6U5P9"/>
<dbReference type="GO" id="GO:0010587">
    <property type="term" value="P:miRNA catabolic process"/>
    <property type="evidence" value="ECO:0007669"/>
    <property type="project" value="TreeGrafter"/>
</dbReference>
<evidence type="ECO:0000256" key="7">
    <source>
        <dbReference type="ARBA" id="ARBA00022839"/>
    </source>
</evidence>
<dbReference type="Gene3D" id="2.40.50.700">
    <property type="match status" value="1"/>
</dbReference>
<feature type="region of interest" description="Disordered" evidence="11">
    <location>
        <begin position="123"/>
        <end position="162"/>
    </location>
</feature>
<feature type="region of interest" description="Disordered" evidence="11">
    <location>
        <begin position="1"/>
        <end position="43"/>
    </location>
</feature>
<reference evidence="13 14" key="1">
    <citation type="submission" date="2018-08" db="EMBL/GenBank/DDBJ databases">
        <authorList>
            <person name="Laetsch R D."/>
            <person name="Stevens L."/>
            <person name="Kumar S."/>
            <person name="Blaxter L. M."/>
        </authorList>
    </citation>
    <scope>NUCLEOTIDE SEQUENCE [LARGE SCALE GENOMIC DNA]</scope>
</reference>
<dbReference type="Gene3D" id="2.40.50.140">
    <property type="entry name" value="Nucleic acid-binding proteins"/>
    <property type="match status" value="1"/>
</dbReference>
<feature type="region of interest" description="Disordered" evidence="11">
    <location>
        <begin position="407"/>
        <end position="427"/>
    </location>
</feature>
<dbReference type="PROSITE" id="PS01175">
    <property type="entry name" value="RIBONUCLEASE_II"/>
    <property type="match status" value="1"/>
</dbReference>
<dbReference type="PANTHER" id="PTHR23355">
    <property type="entry name" value="RIBONUCLEASE"/>
    <property type="match status" value="1"/>
</dbReference>
<keyword evidence="6" id="KW-0378">Hydrolase</keyword>
<dbReference type="InterPro" id="IPR041505">
    <property type="entry name" value="Dis3_CSD2"/>
</dbReference>
<name>A0A3P6U5P9_LITSI</name>
<comment type="similarity">
    <text evidence="2 10">Belongs to the RNR ribonuclease family.</text>
</comment>
<evidence type="ECO:0000256" key="9">
    <source>
        <dbReference type="ARBA" id="ARBA00022884"/>
    </source>
</evidence>
<dbReference type="GO" id="GO:0006402">
    <property type="term" value="P:mRNA catabolic process"/>
    <property type="evidence" value="ECO:0007669"/>
    <property type="project" value="TreeGrafter"/>
</dbReference>
<dbReference type="InterPro" id="IPR012340">
    <property type="entry name" value="NA-bd_OB-fold"/>
</dbReference>
<dbReference type="GO" id="GO:0000175">
    <property type="term" value="F:3'-5'-RNA exonuclease activity"/>
    <property type="evidence" value="ECO:0007669"/>
    <property type="project" value="UniProtKB-ARBA"/>
</dbReference>
<evidence type="ECO:0000256" key="1">
    <source>
        <dbReference type="ARBA" id="ARBA00004496"/>
    </source>
</evidence>
<dbReference type="OMA" id="SIKRWPV"/>
<dbReference type="Pfam" id="PF17849">
    <property type="entry name" value="OB_Dis3"/>
    <property type="match status" value="1"/>
</dbReference>
<dbReference type="InterPro" id="IPR022966">
    <property type="entry name" value="RNase_II/R_CS"/>
</dbReference>
<evidence type="ECO:0000313" key="14">
    <source>
        <dbReference type="Proteomes" id="UP000277928"/>
    </source>
</evidence>
<evidence type="ECO:0000313" key="13">
    <source>
        <dbReference type="EMBL" id="VDK73474.1"/>
    </source>
</evidence>
<dbReference type="GO" id="GO:0046872">
    <property type="term" value="F:metal ion binding"/>
    <property type="evidence" value="ECO:0007669"/>
    <property type="project" value="UniProtKB-KW"/>
</dbReference>
<proteinExistence type="inferred from homology"/>
<keyword evidence="3" id="KW-0963">Cytoplasm</keyword>
<protein>
    <recommendedName>
        <fullName evidence="12">RNB domain-containing protein</fullName>
    </recommendedName>
</protein>
<sequence length="1302" mass="145014">MREFKRTAGRIRQQREQQQQQRHRSDSSHTGGNAKRYRKVMSSNKKCTVPIARDTSPSRTVSFNELNGSKEGARVSLSVEELALLDEIQRRGRVTSSTVSYSVMVVGVRTGKITVSELMGCGDKNADRKKRKKDRNGSVMTAERSNNYRNGAPPVTGTSNQGISIDPATLLDVAGWKIPPLPPGLVSITHEADRRPYPSTLPTCIFEKAMKAAAIAHSGTQLPPLPPGHNSAGGNNGVAVPRNAIHLPALELIRLLPPLSPMYPLISSGMQRPATPAPSRHGIFTHRSGTQRQTRLVERRTVERKPASFGRWFESGRLQRAGPLASIRYGHYLRMFNSWSVLSYFGVIIVRYSAVALGLLKVSISLVYSLPPLLCDVMMASNGQIRNSGCNKNSGFGASGHPQHLNSSHIHIQGNATPGNGNNHQRNMQQNQKTRKPYFMPYMSLDAVNRGLANGDLFKGVLRVNQRNYEESFVDNPMGDDQQDILILGVHDRNRALHGDVVVVRIKDRNCWVVRDALYEAWRAGNLKARVDDNGQPLTIPPIKRSDYEVELSPAELLDLPIPVDKRISSEKLKEDVPVTKNRRYSREQMLCIAAKVELERRKRDVDDDGIDSAILSTITKLAIVKRTDSPIALSQYGMSACGTSASSLGLATLTARRNGIGPGGSVQRRSNYRILSDMPDEDWGIPDMCLQKTAEVVFIIEQKNCRAAVGMLKMMADGNRNWALFSPGDSRMPRMIIPAEQTPITFFDRPQDFAKFIYVARMVEWQATAQFARGKLYKSLGMAGDVEAETEGLLLANDIDTREFSQAALSSLPITEAVEWKIDEKEFKYRKDFRTETVFTIDPSTARDLDDALHIKPISDCDGAGNPGWEVGVHIADVSHFVQFGTELDSWAFSRGTSVYLVHKVIPMLPQILCEELCSLNPDVDRLTFSVVWKVNDQGEIFDEWFGRTVIRSCCKLSYEHAQNFIVHPEKDFVPSELPDIFNGKKFDQVKEGVLCLHKIALILKKKRFENGSLYLDVPKLRFTLDETSGMPSGLYLDEVLRDILEKCEKIGFALDGSSSKTISSSLQKYEGGVELNRATVQVLTHLLMKSMQLALYFCVGSLKRRSDYAHYALSVPLYTHFTSPIRRYADIMVHRFLSAALGYSPAPSLTVKEIQTIASHCNDRKLSSRTVSEASDDMFFGVYVKECGPLTENAVVIQVLDASFDVLVVKYGIVKRVYTSRLRLAREPRFIDGPCPSLLLYWDSTNDGSNAAIEQVISMCALVKVVLSALPEPTKYQALLKQPIDGEKLLSLAESIALLS</sequence>
<dbReference type="GO" id="GO:0008266">
    <property type="term" value="F:poly(U) RNA binding"/>
    <property type="evidence" value="ECO:0007669"/>
    <property type="project" value="UniProtKB-ARBA"/>
</dbReference>
<dbReference type="InterPro" id="IPR050180">
    <property type="entry name" value="RNR_Ribonuclease"/>
</dbReference>